<dbReference type="Pfam" id="PF07920">
    <property type="entry name" value="DUF1684"/>
    <property type="match status" value="1"/>
</dbReference>
<dbReference type="EMBL" id="AP018560">
    <property type="protein sequence ID" value="BBD80461.1"/>
    <property type="molecule type" value="Genomic_DNA"/>
</dbReference>
<evidence type="ECO:0000313" key="2">
    <source>
        <dbReference type="EMBL" id="BBD80461.1"/>
    </source>
</evidence>
<dbReference type="KEGG" id="rbd:ALSL_1814"/>
<gene>
    <name evidence="2" type="ORF">ALSL_1814</name>
</gene>
<feature type="chain" id="PRO_5016285497" description="DUF1684 domain-containing protein" evidence="1">
    <location>
        <begin position="23"/>
        <end position="306"/>
    </location>
</feature>
<keyword evidence="3" id="KW-1185">Reference proteome</keyword>
<dbReference type="InterPro" id="IPR012467">
    <property type="entry name" value="DUF1684"/>
</dbReference>
<organism evidence="2 3">
    <name type="scientific">Aerosticca soli</name>
    <dbReference type="NCBI Taxonomy" id="2010829"/>
    <lineage>
        <taxon>Bacteria</taxon>
        <taxon>Pseudomonadati</taxon>
        <taxon>Pseudomonadota</taxon>
        <taxon>Gammaproteobacteria</taxon>
        <taxon>Lysobacterales</taxon>
        <taxon>Rhodanobacteraceae</taxon>
        <taxon>Aerosticca</taxon>
    </lineage>
</organism>
<name>A0A2Z6E6Y7_9GAMM</name>
<reference evidence="3" key="2">
    <citation type="submission" date="2018-06" db="EMBL/GenBank/DDBJ databases">
        <title>Genome sequence of Rhodanobacteraceae bacterium strain Dysh456.</title>
        <authorList>
            <person name="Fukui M."/>
        </authorList>
    </citation>
    <scope>NUCLEOTIDE SEQUENCE [LARGE SCALE GENOMIC DNA]</scope>
    <source>
        <strain evidence="3">Dysh456</strain>
    </source>
</reference>
<dbReference type="AlphaFoldDB" id="A0A2Z6E6Y7"/>
<reference evidence="3" key="1">
    <citation type="submission" date="2018-04" db="EMBL/GenBank/DDBJ databases">
        <authorList>
            <person name="Watanabe M."/>
            <person name="Kojima H."/>
        </authorList>
    </citation>
    <scope>NUCLEOTIDE SEQUENCE [LARGE SCALE GENOMIC DNA]</scope>
    <source>
        <strain evidence="3">Dysh456</strain>
    </source>
</reference>
<proteinExistence type="predicted"/>
<sequence length="306" mass="33324">MRSRRWLFSLLSFGVAFMPAFASSAGTDFAAETRAWQRERLVRLTAPDGWLSLVGLAWLEAGANRVGHAADNDIVLPVGPEHLGVVTLAADGRVRIALAEGVAASIDGKPLREAELIDDGRAPQPTTVAFGSASFYVIDRDGRKALRVKDANAATRTHFLGLDYYPADPAWRIEADWEPFVPPHRLEIGTALGTIDKVAVPGRAVFERDGRRFELLPYQEEPGGELFFVFADRTSGKETYGAARFLYAALPAGGLDKPGKVVLDFNRAYNPPCAFTPFATCPLAPPENRLDIAVTAGEKKYRGSQH</sequence>
<dbReference type="PANTHER" id="PTHR41913:SF1">
    <property type="entry name" value="DUF1684 DOMAIN-CONTAINING PROTEIN"/>
    <property type="match status" value="1"/>
</dbReference>
<feature type="signal peptide" evidence="1">
    <location>
        <begin position="1"/>
        <end position="22"/>
    </location>
</feature>
<keyword evidence="1" id="KW-0732">Signal</keyword>
<dbReference type="RefSeq" id="WP_425478976.1">
    <property type="nucleotide sequence ID" value="NZ_AP018560.1"/>
</dbReference>
<evidence type="ECO:0000256" key="1">
    <source>
        <dbReference type="SAM" id="SignalP"/>
    </source>
</evidence>
<dbReference type="Proteomes" id="UP000270530">
    <property type="component" value="Chromosome"/>
</dbReference>
<accession>A0A2Z6E6Y7</accession>
<evidence type="ECO:0000313" key="3">
    <source>
        <dbReference type="Proteomes" id="UP000270530"/>
    </source>
</evidence>
<dbReference type="PANTHER" id="PTHR41913">
    <property type="entry name" value="DUF1684 DOMAIN-CONTAINING PROTEIN"/>
    <property type="match status" value="1"/>
</dbReference>
<evidence type="ECO:0008006" key="4">
    <source>
        <dbReference type="Google" id="ProtNLM"/>
    </source>
</evidence>
<protein>
    <recommendedName>
        <fullName evidence="4">DUF1684 domain-containing protein</fullName>
    </recommendedName>
</protein>